<evidence type="ECO:0000313" key="3">
    <source>
        <dbReference type="Proteomes" id="UP000001568"/>
    </source>
</evidence>
<dbReference type="eggNOG" id="KOG2859">
    <property type="taxonomic scope" value="Eukaryota"/>
</dbReference>
<dbReference type="GeneID" id="5006210"/>
<dbReference type="Gramene" id="ABP00572">
    <property type="protein sequence ID" value="ABP00572"/>
    <property type="gene ID" value="OSTLU_93957"/>
</dbReference>
<evidence type="ECO:0000313" key="2">
    <source>
        <dbReference type="EMBL" id="ABP00572.1"/>
    </source>
</evidence>
<proteinExistence type="predicted"/>
<dbReference type="InterPro" id="IPR027417">
    <property type="entry name" value="P-loop_NTPase"/>
</dbReference>
<gene>
    <name evidence="2" type="ORF">OSTLU_93957</name>
</gene>
<dbReference type="InterPro" id="IPR030547">
    <property type="entry name" value="XRCC2"/>
</dbReference>
<organism evidence="2 3">
    <name type="scientific">Ostreococcus lucimarinus (strain CCE9901)</name>
    <dbReference type="NCBI Taxonomy" id="436017"/>
    <lineage>
        <taxon>Eukaryota</taxon>
        <taxon>Viridiplantae</taxon>
        <taxon>Chlorophyta</taxon>
        <taxon>Mamiellophyceae</taxon>
        <taxon>Mamiellales</taxon>
        <taxon>Bathycoccaceae</taxon>
        <taxon>Ostreococcus</taxon>
    </lineage>
</organism>
<keyword evidence="3" id="KW-1185">Reference proteome</keyword>
<reference evidence="2 3" key="1">
    <citation type="journal article" date="2007" name="Proc. Natl. Acad. Sci. U.S.A.">
        <title>The tiny eukaryote Ostreococcus provides genomic insights into the paradox of plankton speciation.</title>
        <authorList>
            <person name="Palenik B."/>
            <person name="Grimwood J."/>
            <person name="Aerts A."/>
            <person name="Rouze P."/>
            <person name="Salamov A."/>
            <person name="Putnam N."/>
            <person name="Dupont C."/>
            <person name="Jorgensen R."/>
            <person name="Derelle E."/>
            <person name="Rombauts S."/>
            <person name="Zhou K."/>
            <person name="Otillar R."/>
            <person name="Merchant S.S."/>
            <person name="Podell S."/>
            <person name="Gaasterland T."/>
            <person name="Napoli C."/>
            <person name="Gendler K."/>
            <person name="Manuell A."/>
            <person name="Tai V."/>
            <person name="Vallon O."/>
            <person name="Piganeau G."/>
            <person name="Jancek S."/>
            <person name="Heijde M."/>
            <person name="Jabbari K."/>
            <person name="Bowler C."/>
            <person name="Lohr M."/>
            <person name="Robbens S."/>
            <person name="Werner G."/>
            <person name="Dubchak I."/>
            <person name="Pazour G.J."/>
            <person name="Ren Q."/>
            <person name="Paulsen I."/>
            <person name="Delwiche C."/>
            <person name="Schmutz J."/>
            <person name="Rokhsar D."/>
            <person name="Van de Peer Y."/>
            <person name="Moreau H."/>
            <person name="Grigoriev I.V."/>
        </authorList>
    </citation>
    <scope>NUCLEOTIDE SEQUENCE [LARGE SCALE GENOMIC DNA]</scope>
    <source>
        <strain evidence="2 3">CCE9901</strain>
    </source>
</reference>
<dbReference type="GO" id="GO:0033063">
    <property type="term" value="C:Rad51B-Rad51C-Rad51D-XRCC2 complex"/>
    <property type="evidence" value="ECO:0007669"/>
    <property type="project" value="InterPro"/>
</dbReference>
<dbReference type="CDD" id="cd19490">
    <property type="entry name" value="XRCC2"/>
    <property type="match status" value="1"/>
</dbReference>
<dbReference type="EMBL" id="CP000597">
    <property type="protein sequence ID" value="ABP00572.1"/>
    <property type="molecule type" value="Genomic_DNA"/>
</dbReference>
<sequence length="332" mass="36464">MNTLEETLAFLAPSETARAYLDRALREPLRSGIPFVDARDPEPALRAGEIVEIVGAPGSGKTEFVTEIAAHAVLPRARDGVRYDGSEARVIVIDCDGKFDQLRLLRALNRKIEEKLANVRENQRVTMRDEVYEESMSRFTLVRAHGMVDALKTLTALDAAWSGAIESAKRDGLFVDAETAETRETGEDAEGGGTNGAKSGEMAKFASQRLVICDNVAAFYWLDRASRKDHGAPFNIQRVFSAAARLFKRLASAHRAAVVVTKTTLSSNDGRRGGQYKDFLPVEWTNAVTQRVLLAPSNKRVGYGEYAGVATWDVPVRRHGGAYTVTEEGMRC</sequence>
<accession>A4S9Z2</accession>
<dbReference type="SUPFAM" id="SSF52540">
    <property type="entry name" value="P-loop containing nucleoside triphosphate hydrolases"/>
    <property type="match status" value="1"/>
</dbReference>
<dbReference type="OMA" id="DNIAAFY"/>
<dbReference type="GO" id="GO:0005657">
    <property type="term" value="C:replication fork"/>
    <property type="evidence" value="ECO:0007669"/>
    <property type="project" value="InterPro"/>
</dbReference>
<dbReference type="PANTHER" id="PTHR46644:SF2">
    <property type="entry name" value="DNA REPAIR PROTEIN XRCC2"/>
    <property type="match status" value="1"/>
</dbReference>
<dbReference type="InterPro" id="IPR003593">
    <property type="entry name" value="AAA+_ATPase"/>
</dbReference>
<name>A4S9Z2_OSTLU</name>
<protein>
    <recommendedName>
        <fullName evidence="1">AAA+ ATPase domain-containing protein</fullName>
    </recommendedName>
</protein>
<dbReference type="SMART" id="SM00382">
    <property type="entry name" value="AAA"/>
    <property type="match status" value="1"/>
</dbReference>
<dbReference type="Proteomes" id="UP000001568">
    <property type="component" value="Chromosome 17"/>
</dbReference>
<dbReference type="HOGENOM" id="CLU_059815_1_0_1"/>
<dbReference type="OrthoDB" id="420422at2759"/>
<feature type="domain" description="AAA+ ATPase" evidence="1">
    <location>
        <begin position="47"/>
        <end position="283"/>
    </location>
</feature>
<dbReference type="STRING" id="436017.A4S9Z2"/>
<dbReference type="GO" id="GO:0000724">
    <property type="term" value="P:double-strand break repair via homologous recombination"/>
    <property type="evidence" value="ECO:0007669"/>
    <property type="project" value="InterPro"/>
</dbReference>
<dbReference type="PANTHER" id="PTHR46644">
    <property type="entry name" value="DNA REPAIR PROTEIN XRCC2"/>
    <property type="match status" value="1"/>
</dbReference>
<evidence type="ECO:0000259" key="1">
    <source>
        <dbReference type="SMART" id="SM00382"/>
    </source>
</evidence>
<dbReference type="Gene3D" id="3.40.50.300">
    <property type="entry name" value="P-loop containing nucleotide triphosphate hydrolases"/>
    <property type="match status" value="1"/>
</dbReference>
<dbReference type="AlphaFoldDB" id="A4S9Z2"/>
<dbReference type="KEGG" id="olu:OSTLU_93957"/>
<dbReference type="RefSeq" id="XP_001422255.1">
    <property type="nucleotide sequence ID" value="XM_001422218.1"/>
</dbReference>